<keyword evidence="3" id="KW-0808">Transferase</keyword>
<dbReference type="PROSITE" id="PS00108">
    <property type="entry name" value="PROTEIN_KINASE_ST"/>
    <property type="match status" value="1"/>
</dbReference>
<proteinExistence type="predicted"/>
<feature type="region of interest" description="Disordered" evidence="7">
    <location>
        <begin position="1"/>
        <end position="117"/>
    </location>
</feature>
<feature type="compositionally biased region" description="Polar residues" evidence="7">
    <location>
        <begin position="98"/>
        <end position="107"/>
    </location>
</feature>
<dbReference type="Proteomes" id="UP000799437">
    <property type="component" value="Unassembled WGS sequence"/>
</dbReference>
<accession>A0A6A6WEG6</accession>
<dbReference type="GO" id="GO:0005524">
    <property type="term" value="F:ATP binding"/>
    <property type="evidence" value="ECO:0007669"/>
    <property type="project" value="UniProtKB-KW"/>
</dbReference>
<dbReference type="InterPro" id="IPR011009">
    <property type="entry name" value="Kinase-like_dom_sf"/>
</dbReference>
<evidence type="ECO:0000256" key="7">
    <source>
        <dbReference type="SAM" id="MobiDB-lite"/>
    </source>
</evidence>
<evidence type="ECO:0008006" key="12">
    <source>
        <dbReference type="Google" id="ProtNLM"/>
    </source>
</evidence>
<dbReference type="Pfam" id="PF00069">
    <property type="entry name" value="Pkinase"/>
    <property type="match status" value="1"/>
</dbReference>
<dbReference type="PROSITE" id="PS50011">
    <property type="entry name" value="PROTEIN_KINASE_DOM"/>
    <property type="match status" value="1"/>
</dbReference>
<keyword evidence="4" id="KW-0547">Nucleotide-binding</keyword>
<dbReference type="FunFam" id="3.30.200.20:FF:000222">
    <property type="entry name" value="Serine/threonine-protein kinase psk1"/>
    <property type="match status" value="1"/>
</dbReference>
<protein>
    <recommendedName>
        <fullName evidence="12">Kinase-like protein</fullName>
    </recommendedName>
</protein>
<evidence type="ECO:0000256" key="1">
    <source>
        <dbReference type="ARBA" id="ARBA00022527"/>
    </source>
</evidence>
<evidence type="ECO:0000259" key="9">
    <source>
        <dbReference type="PROSITE" id="PS51285"/>
    </source>
</evidence>
<gene>
    <name evidence="10" type="ORF">EJ05DRAFT_435209</name>
</gene>
<keyword evidence="6" id="KW-0067">ATP-binding</keyword>
<dbReference type="EMBL" id="ML996567">
    <property type="protein sequence ID" value="KAF2761218.1"/>
    <property type="molecule type" value="Genomic_DNA"/>
</dbReference>
<feature type="domain" description="AGC-kinase C-terminal" evidence="9">
    <location>
        <begin position="476"/>
        <end position="546"/>
    </location>
</feature>
<reference evidence="10" key="1">
    <citation type="journal article" date="2020" name="Stud. Mycol.">
        <title>101 Dothideomycetes genomes: a test case for predicting lifestyles and emergence of pathogens.</title>
        <authorList>
            <person name="Haridas S."/>
            <person name="Albert R."/>
            <person name="Binder M."/>
            <person name="Bloem J."/>
            <person name="Labutti K."/>
            <person name="Salamov A."/>
            <person name="Andreopoulos B."/>
            <person name="Baker S."/>
            <person name="Barry K."/>
            <person name="Bills G."/>
            <person name="Bluhm B."/>
            <person name="Cannon C."/>
            <person name="Castanera R."/>
            <person name="Culley D."/>
            <person name="Daum C."/>
            <person name="Ezra D."/>
            <person name="Gonzalez J."/>
            <person name="Henrissat B."/>
            <person name="Kuo A."/>
            <person name="Liang C."/>
            <person name="Lipzen A."/>
            <person name="Lutzoni F."/>
            <person name="Magnuson J."/>
            <person name="Mondo S."/>
            <person name="Nolan M."/>
            <person name="Ohm R."/>
            <person name="Pangilinan J."/>
            <person name="Park H.-J."/>
            <person name="Ramirez L."/>
            <person name="Alfaro M."/>
            <person name="Sun H."/>
            <person name="Tritt A."/>
            <person name="Yoshinaga Y."/>
            <person name="Zwiers L.-H."/>
            <person name="Turgeon B."/>
            <person name="Goodwin S."/>
            <person name="Spatafora J."/>
            <person name="Crous P."/>
            <person name="Grigoriev I."/>
        </authorList>
    </citation>
    <scope>NUCLEOTIDE SEQUENCE</scope>
    <source>
        <strain evidence="10">CBS 121739</strain>
    </source>
</reference>
<dbReference type="InterPro" id="IPR000961">
    <property type="entry name" value="AGC-kinase_C"/>
</dbReference>
<dbReference type="Gene3D" id="3.30.200.20">
    <property type="entry name" value="Phosphorylase Kinase, domain 1"/>
    <property type="match status" value="1"/>
</dbReference>
<dbReference type="SUPFAM" id="SSF56112">
    <property type="entry name" value="Protein kinase-like (PK-like)"/>
    <property type="match status" value="1"/>
</dbReference>
<sequence length="551" mass="60443">MDDVVDRRQTGTPPITIMSPQAPRMLRTPSAQRTEGAGKINIEEVARNAAKQKKKKKRNAKAGAPATTVTRGFHTPGASAGEESDISALSTPRIGPSTAYSSITNSPALRPQTGPSGISALKQQLEHLSISQALNGAETPAQLLQRCESNTTMSTESGISTGSDSDRTETETYEIGLEEDFMSPDATEPPKSALTVDLAASRRPTMSRKMTAADFEPLNCLGKGAYGTVLLVRQRGTGRLYAQKQFRKASLTVHKRLIEHTKSERAILESVNRHPFIVKLYYAFQDQEKLYLILEYAQGGELFHHLSAEKMFDEEKSAFYMAEMVLALEHLHFNLGVVYRDLKPENILLDADGHLLLTDFGLSKVSVEGSECKSMLGTIEYMAPEVVREAPYGMAVDWWSLGALGVDLMTGSAPFTANNTTKIQEKILKAKPHLPYFLSLDAKDILTRLLNKNPKKRLGANMPRDLGTIKGHRFFRRIDWRALERKELVPPIVPVITDPALAENFDPEFVGLSLSPVGCGVGLGMGENNPFGGFSYVASESLIESGFLPAF</sequence>
<feature type="compositionally biased region" description="Basic residues" evidence="7">
    <location>
        <begin position="50"/>
        <end position="60"/>
    </location>
</feature>
<dbReference type="CDD" id="cd05123">
    <property type="entry name" value="STKc_AGC"/>
    <property type="match status" value="1"/>
</dbReference>
<evidence type="ECO:0000313" key="10">
    <source>
        <dbReference type="EMBL" id="KAF2761218.1"/>
    </source>
</evidence>
<dbReference type="AlphaFoldDB" id="A0A6A6WEG6"/>
<evidence type="ECO:0000259" key="8">
    <source>
        <dbReference type="PROSITE" id="PS50011"/>
    </source>
</evidence>
<evidence type="ECO:0000313" key="11">
    <source>
        <dbReference type="Proteomes" id="UP000799437"/>
    </source>
</evidence>
<dbReference type="OrthoDB" id="63267at2759"/>
<dbReference type="SMART" id="SM00133">
    <property type="entry name" value="S_TK_X"/>
    <property type="match status" value="1"/>
</dbReference>
<keyword evidence="11" id="KW-1185">Reference proteome</keyword>
<dbReference type="InterPro" id="IPR045270">
    <property type="entry name" value="STKc_AGC"/>
</dbReference>
<evidence type="ECO:0000256" key="6">
    <source>
        <dbReference type="ARBA" id="ARBA00022840"/>
    </source>
</evidence>
<dbReference type="PROSITE" id="PS51285">
    <property type="entry name" value="AGC_KINASE_CTER"/>
    <property type="match status" value="1"/>
</dbReference>
<evidence type="ECO:0000256" key="2">
    <source>
        <dbReference type="ARBA" id="ARBA00022553"/>
    </source>
</evidence>
<keyword evidence="5" id="KW-0418">Kinase</keyword>
<dbReference type="GeneID" id="54482743"/>
<evidence type="ECO:0000256" key="4">
    <source>
        <dbReference type="ARBA" id="ARBA00022741"/>
    </source>
</evidence>
<dbReference type="InterPro" id="IPR000719">
    <property type="entry name" value="Prot_kinase_dom"/>
</dbReference>
<feature type="domain" description="Protein kinase" evidence="8">
    <location>
        <begin position="215"/>
        <end position="475"/>
    </location>
</feature>
<name>A0A6A6WEG6_9PEZI</name>
<feature type="compositionally biased region" description="Polar residues" evidence="7">
    <location>
        <begin position="149"/>
        <end position="163"/>
    </location>
</feature>
<evidence type="ECO:0000256" key="5">
    <source>
        <dbReference type="ARBA" id="ARBA00022777"/>
    </source>
</evidence>
<dbReference type="PANTHER" id="PTHR24351">
    <property type="entry name" value="RIBOSOMAL PROTEIN S6 KINASE"/>
    <property type="match status" value="1"/>
</dbReference>
<feature type="region of interest" description="Disordered" evidence="7">
    <location>
        <begin position="149"/>
        <end position="170"/>
    </location>
</feature>
<dbReference type="InterPro" id="IPR008271">
    <property type="entry name" value="Ser/Thr_kinase_AS"/>
</dbReference>
<dbReference type="RefSeq" id="XP_033603669.1">
    <property type="nucleotide sequence ID" value="XM_033741689.1"/>
</dbReference>
<dbReference type="GO" id="GO:0004674">
    <property type="term" value="F:protein serine/threonine kinase activity"/>
    <property type="evidence" value="ECO:0007669"/>
    <property type="project" value="UniProtKB-KW"/>
</dbReference>
<organism evidence="10 11">
    <name type="scientific">Pseudovirgaria hyperparasitica</name>
    <dbReference type="NCBI Taxonomy" id="470096"/>
    <lineage>
        <taxon>Eukaryota</taxon>
        <taxon>Fungi</taxon>
        <taxon>Dikarya</taxon>
        <taxon>Ascomycota</taxon>
        <taxon>Pezizomycotina</taxon>
        <taxon>Dothideomycetes</taxon>
        <taxon>Dothideomycetes incertae sedis</taxon>
        <taxon>Acrospermales</taxon>
        <taxon>Acrospermaceae</taxon>
        <taxon>Pseudovirgaria</taxon>
    </lineage>
</organism>
<keyword evidence="2" id="KW-0597">Phosphoprotein</keyword>
<dbReference type="FunFam" id="1.10.510.10:FF:000048">
    <property type="entry name" value="Protein kinase C"/>
    <property type="match status" value="1"/>
</dbReference>
<dbReference type="SMART" id="SM00220">
    <property type="entry name" value="S_TKc"/>
    <property type="match status" value="1"/>
</dbReference>
<keyword evidence="1" id="KW-0723">Serine/threonine-protein kinase</keyword>
<dbReference type="Gene3D" id="1.10.510.10">
    <property type="entry name" value="Transferase(Phosphotransferase) domain 1"/>
    <property type="match status" value="1"/>
</dbReference>
<evidence type="ECO:0000256" key="3">
    <source>
        <dbReference type="ARBA" id="ARBA00022679"/>
    </source>
</evidence>